<organism evidence="3 4">
    <name type="scientific">Flavobacterium caeni</name>
    <dbReference type="NCBI Taxonomy" id="490189"/>
    <lineage>
        <taxon>Bacteria</taxon>
        <taxon>Pseudomonadati</taxon>
        <taxon>Bacteroidota</taxon>
        <taxon>Flavobacteriia</taxon>
        <taxon>Flavobacteriales</taxon>
        <taxon>Flavobacteriaceae</taxon>
        <taxon>Flavobacterium</taxon>
    </lineage>
</organism>
<evidence type="ECO:0000259" key="2">
    <source>
        <dbReference type="Pfam" id="PF13441"/>
    </source>
</evidence>
<dbReference type="AlphaFoldDB" id="A0A1G5IU92"/>
<dbReference type="Pfam" id="PF13441">
    <property type="entry name" value="Gly-zipper_YMGG"/>
    <property type="match status" value="1"/>
</dbReference>
<evidence type="ECO:0000313" key="4">
    <source>
        <dbReference type="Proteomes" id="UP000199354"/>
    </source>
</evidence>
<reference evidence="3 4" key="1">
    <citation type="submission" date="2016-10" db="EMBL/GenBank/DDBJ databases">
        <authorList>
            <person name="de Groot N.N."/>
        </authorList>
    </citation>
    <scope>NUCLEOTIDE SEQUENCE [LARGE SCALE GENOMIC DNA]</scope>
    <source>
        <strain evidence="3 4">CGMCC 1.7031</strain>
    </source>
</reference>
<evidence type="ECO:0000313" key="3">
    <source>
        <dbReference type="EMBL" id="SCY79653.1"/>
    </source>
</evidence>
<dbReference type="EMBL" id="FMVF01000011">
    <property type="protein sequence ID" value="SCY79653.1"/>
    <property type="molecule type" value="Genomic_DNA"/>
</dbReference>
<protein>
    <recommendedName>
        <fullName evidence="2">YMGG-like Gly-zipper domain-containing protein</fullName>
    </recommendedName>
</protein>
<dbReference type="InterPro" id="IPR027367">
    <property type="entry name" value="Gly-zipper_YMGG"/>
</dbReference>
<dbReference type="PROSITE" id="PS51257">
    <property type="entry name" value="PROKAR_LIPOPROTEIN"/>
    <property type="match status" value="1"/>
</dbReference>
<dbReference type="OrthoDB" id="1377469at2"/>
<feature type="domain" description="YMGG-like Gly-zipper" evidence="2">
    <location>
        <begin position="90"/>
        <end position="135"/>
    </location>
</feature>
<feature type="region of interest" description="Disordered" evidence="1">
    <location>
        <begin position="69"/>
        <end position="90"/>
    </location>
</feature>
<accession>A0A1G5IU92</accession>
<evidence type="ECO:0000256" key="1">
    <source>
        <dbReference type="SAM" id="MobiDB-lite"/>
    </source>
</evidence>
<proteinExistence type="predicted"/>
<dbReference type="Proteomes" id="UP000199354">
    <property type="component" value="Unassembled WGS sequence"/>
</dbReference>
<gene>
    <name evidence="3" type="ORF">SAMN02927903_02401</name>
</gene>
<dbReference type="STRING" id="490189.SAMN02927903_02401"/>
<name>A0A1G5IU92_9FLAO</name>
<dbReference type="RefSeq" id="WP_091144112.1">
    <property type="nucleotide sequence ID" value="NZ_FMVF01000011.1"/>
</dbReference>
<keyword evidence="4" id="KW-1185">Reference proteome</keyword>
<sequence>MKKIAALLTATVLIVSCKNTGNEAGVAGDPQQATIDSLKMEMEQQKAEMAKQRTIDSMNAVAAARAERQRPVIVNNTPASAPEEKRKGWSGAAKGAVIGAGVGAVSGALIDKDKPGRGAVIGGLAGGGLGAGTGAVIDSEKKKKEAQK</sequence>